<evidence type="ECO:0000313" key="2">
    <source>
        <dbReference type="EMBL" id="MCD2192948.1"/>
    </source>
</evidence>
<evidence type="ECO:0000256" key="1">
    <source>
        <dbReference type="SAM" id="Phobius"/>
    </source>
</evidence>
<proteinExistence type="predicted"/>
<name>A0ABS8P3Y2_9PSEU</name>
<sequence length="194" mass="20521">MPIRTRRGRSSAYRGLWEWPLHSPIRFLVLLVFVAVVVGGVAYLGNWLSPHSGRSPGALAPVPDVPTVTAAPAAPAAPPPELTPTNLPLSAAPQAALGVAQRWAGAWANHPAGMTGAQWSDQLRPYTTDEYLPTLASVDPGNIPSSRVTGPPQAVEVHPDSVRVRVPTDAVTLQLLLVQVGPGDWRVAGYDRAS</sequence>
<dbReference type="Proteomes" id="UP001199469">
    <property type="component" value="Unassembled WGS sequence"/>
</dbReference>
<keyword evidence="1" id="KW-1133">Transmembrane helix</keyword>
<protein>
    <recommendedName>
        <fullName evidence="4">Mce-associated membrane protein</fullName>
    </recommendedName>
</protein>
<evidence type="ECO:0008006" key="4">
    <source>
        <dbReference type="Google" id="ProtNLM"/>
    </source>
</evidence>
<feature type="transmembrane region" description="Helical" evidence="1">
    <location>
        <begin position="25"/>
        <end position="45"/>
    </location>
</feature>
<keyword evidence="1" id="KW-0812">Transmembrane</keyword>
<reference evidence="2 3" key="1">
    <citation type="submission" date="2021-11" db="EMBL/GenBank/DDBJ databases">
        <title>Draft genome sequence of Actinomycetospora sp. SF1 isolated from the rhizosphere soil.</title>
        <authorList>
            <person name="Duangmal K."/>
            <person name="Chantavorakit T."/>
        </authorList>
    </citation>
    <scope>NUCLEOTIDE SEQUENCE [LARGE SCALE GENOMIC DNA]</scope>
    <source>
        <strain evidence="2 3">TBRC 5722</strain>
    </source>
</reference>
<gene>
    <name evidence="2" type="ORF">LQ327_06035</name>
</gene>
<keyword evidence="3" id="KW-1185">Reference proteome</keyword>
<evidence type="ECO:0000313" key="3">
    <source>
        <dbReference type="Proteomes" id="UP001199469"/>
    </source>
</evidence>
<organism evidence="2 3">
    <name type="scientific">Actinomycetospora endophytica</name>
    <dbReference type="NCBI Taxonomy" id="2291215"/>
    <lineage>
        <taxon>Bacteria</taxon>
        <taxon>Bacillati</taxon>
        <taxon>Actinomycetota</taxon>
        <taxon>Actinomycetes</taxon>
        <taxon>Pseudonocardiales</taxon>
        <taxon>Pseudonocardiaceae</taxon>
        <taxon>Actinomycetospora</taxon>
    </lineage>
</organism>
<dbReference type="EMBL" id="JAJNDB010000001">
    <property type="protein sequence ID" value="MCD2192948.1"/>
    <property type="molecule type" value="Genomic_DNA"/>
</dbReference>
<comment type="caution">
    <text evidence="2">The sequence shown here is derived from an EMBL/GenBank/DDBJ whole genome shotgun (WGS) entry which is preliminary data.</text>
</comment>
<keyword evidence="1" id="KW-0472">Membrane</keyword>
<dbReference type="RefSeq" id="WP_230730608.1">
    <property type="nucleotide sequence ID" value="NZ_JAJNDB010000001.1"/>
</dbReference>
<accession>A0ABS8P3Y2</accession>